<gene>
    <name evidence="2" type="ORF">A0H81_01269</name>
</gene>
<keyword evidence="1" id="KW-0732">Signal</keyword>
<protein>
    <submittedName>
        <fullName evidence="2">Uncharacterized protein</fullName>
    </submittedName>
</protein>
<feature type="chain" id="PRO_5008889284" evidence="1">
    <location>
        <begin position="21"/>
        <end position="129"/>
    </location>
</feature>
<dbReference type="Proteomes" id="UP000092993">
    <property type="component" value="Unassembled WGS sequence"/>
</dbReference>
<organism evidence="2 3">
    <name type="scientific">Grifola frondosa</name>
    <name type="common">Maitake</name>
    <name type="synonym">Polyporus frondosus</name>
    <dbReference type="NCBI Taxonomy" id="5627"/>
    <lineage>
        <taxon>Eukaryota</taxon>
        <taxon>Fungi</taxon>
        <taxon>Dikarya</taxon>
        <taxon>Basidiomycota</taxon>
        <taxon>Agaricomycotina</taxon>
        <taxon>Agaricomycetes</taxon>
        <taxon>Polyporales</taxon>
        <taxon>Grifolaceae</taxon>
        <taxon>Grifola</taxon>
    </lineage>
</organism>
<evidence type="ECO:0000313" key="2">
    <source>
        <dbReference type="EMBL" id="OBZ79383.1"/>
    </source>
</evidence>
<dbReference type="EMBL" id="LUGG01000001">
    <property type="protein sequence ID" value="OBZ79383.1"/>
    <property type="molecule type" value="Genomic_DNA"/>
</dbReference>
<keyword evidence="3" id="KW-1185">Reference proteome</keyword>
<sequence length="129" mass="14980">MALGVSFLRLILKILHETEAFNSSSTTFLVYSNWLEEFRSCKPVQRHTRWRSNHAVVAQQLYQGRISPRSWTINFRLPRYSENDCRALVNIDFWTIQCYSTAQVSIKHLTSIQRLAGSTSTTVTIAHQF</sequence>
<dbReference type="AlphaFoldDB" id="A0A1C7MRA0"/>
<name>A0A1C7MRA0_GRIFR</name>
<accession>A0A1C7MRA0</accession>
<reference evidence="2 3" key="1">
    <citation type="submission" date="2016-03" db="EMBL/GenBank/DDBJ databases">
        <title>Whole genome sequencing of Grifola frondosa 9006-11.</title>
        <authorList>
            <person name="Min B."/>
            <person name="Park H."/>
            <person name="Kim J.-G."/>
            <person name="Cho H."/>
            <person name="Oh Y.-L."/>
            <person name="Kong W.-S."/>
            <person name="Choi I.-G."/>
        </authorList>
    </citation>
    <scope>NUCLEOTIDE SEQUENCE [LARGE SCALE GENOMIC DNA]</scope>
    <source>
        <strain evidence="2 3">9006-11</strain>
    </source>
</reference>
<evidence type="ECO:0000256" key="1">
    <source>
        <dbReference type="SAM" id="SignalP"/>
    </source>
</evidence>
<proteinExistence type="predicted"/>
<feature type="signal peptide" evidence="1">
    <location>
        <begin position="1"/>
        <end position="20"/>
    </location>
</feature>
<evidence type="ECO:0000313" key="3">
    <source>
        <dbReference type="Proteomes" id="UP000092993"/>
    </source>
</evidence>
<comment type="caution">
    <text evidence="2">The sequence shown here is derived from an EMBL/GenBank/DDBJ whole genome shotgun (WGS) entry which is preliminary data.</text>
</comment>